<dbReference type="RefSeq" id="WP_316967958.1">
    <property type="nucleotide sequence ID" value="NZ_JARFPL010000003.1"/>
</dbReference>
<evidence type="ECO:0000313" key="1">
    <source>
        <dbReference type="EMBL" id="MDF0592247.1"/>
    </source>
</evidence>
<dbReference type="Proteomes" id="UP001215956">
    <property type="component" value="Unassembled WGS sequence"/>
</dbReference>
<dbReference type="EMBL" id="JARFPL010000003">
    <property type="protein sequence ID" value="MDF0592247.1"/>
    <property type="molecule type" value="Genomic_DNA"/>
</dbReference>
<protein>
    <submittedName>
        <fullName evidence="1">Uncharacterized protein</fullName>
    </submittedName>
</protein>
<proteinExistence type="predicted"/>
<keyword evidence="2" id="KW-1185">Reference proteome</keyword>
<name>A0ABT5XC60_9EURY</name>
<organism evidence="1 2">
    <name type="scientific">Candidatus Methanocrinis alkalitolerans</name>
    <dbReference type="NCBI Taxonomy" id="3033395"/>
    <lineage>
        <taxon>Archaea</taxon>
        <taxon>Methanobacteriati</taxon>
        <taxon>Methanobacteriota</taxon>
        <taxon>Stenosarchaea group</taxon>
        <taxon>Methanomicrobia</taxon>
        <taxon>Methanotrichales</taxon>
        <taxon>Methanotrichaceae</taxon>
        <taxon>Methanocrinis</taxon>
    </lineage>
</organism>
<gene>
    <name evidence="1" type="ORF">P0O24_01430</name>
</gene>
<sequence length="133" mass="14927">MREDMAGGLNPGGMCIASEIAERIRWTPQGWPVPEGREDHRALQKCYSWLAWQDLPLAIVPENDDQFDEFVSLNVFLEIRFDGKDLKGLGFVTSEHVEAAGLRKDVVIVPAAFGAKKMLSKLKALKLSTEEKR</sequence>
<comment type="caution">
    <text evidence="1">The sequence shown here is derived from an EMBL/GenBank/DDBJ whole genome shotgun (WGS) entry which is preliminary data.</text>
</comment>
<evidence type="ECO:0000313" key="2">
    <source>
        <dbReference type="Proteomes" id="UP001215956"/>
    </source>
</evidence>
<reference evidence="1 2" key="1">
    <citation type="submission" date="2023-03" db="EMBL/GenBank/DDBJ databases">
        <title>Whole genome sequencing of Methanotrichaceae archaeon M04Ac.</title>
        <authorList>
            <person name="Khomyakova M.A."/>
            <person name="Merkel A.Y."/>
            <person name="Slobodkin A.I."/>
        </authorList>
    </citation>
    <scope>NUCLEOTIDE SEQUENCE [LARGE SCALE GENOMIC DNA]</scope>
    <source>
        <strain evidence="1 2">M04Ac</strain>
    </source>
</reference>
<accession>A0ABT5XC60</accession>